<dbReference type="AlphaFoldDB" id="D2ZT93"/>
<gene>
    <name evidence="1" type="ORF">NEIMUCOT_03829</name>
</gene>
<reference evidence="1 2" key="1">
    <citation type="submission" date="2009-10" db="EMBL/GenBank/DDBJ databases">
        <authorList>
            <person name="Weinstock G."/>
            <person name="Sodergren E."/>
            <person name="Clifton S."/>
            <person name="Fulton L."/>
            <person name="Fulton B."/>
            <person name="Courtney L."/>
            <person name="Fronick C."/>
            <person name="Harrison M."/>
            <person name="Strong C."/>
            <person name="Farmer C."/>
            <person name="Delahaunty K."/>
            <person name="Markovic C."/>
            <person name="Hall O."/>
            <person name="Minx P."/>
            <person name="Tomlinson C."/>
            <person name="Mitreva M."/>
            <person name="Nelson J."/>
            <person name="Hou S."/>
            <person name="Wollam A."/>
            <person name="Pepin K.H."/>
            <person name="Johnson M."/>
            <person name="Bhonagiri V."/>
            <person name="Nash W.E."/>
            <person name="Warren W."/>
            <person name="Chinwalla A."/>
            <person name="Mardis E.R."/>
            <person name="Wilson R.K."/>
        </authorList>
    </citation>
    <scope>NUCLEOTIDE SEQUENCE [LARGE SCALE GENOMIC DNA]</scope>
    <source>
        <strain evidence="2">ATCC 25996 / DSM 4631 / NCTC 10774 / M26</strain>
    </source>
</reference>
<proteinExistence type="predicted"/>
<sequence length="60" mass="7244">MPESKESEKISLCWLQIKFPSQWEKRLIKSPLLMTKMRFHFQKQINVKQQITLSNILQLV</sequence>
<dbReference type="Proteomes" id="UP000003344">
    <property type="component" value="Unassembled WGS sequence"/>
</dbReference>
<accession>D2ZT93</accession>
<protein>
    <submittedName>
        <fullName evidence="1">Uncharacterized protein</fullName>
    </submittedName>
</protein>
<organism evidence="1 2">
    <name type="scientific">Neisseria mucosa (strain ATCC 25996 / DSM 4631 / NCTC 10774 / M26)</name>
    <dbReference type="NCBI Taxonomy" id="546266"/>
    <lineage>
        <taxon>Bacteria</taxon>
        <taxon>Pseudomonadati</taxon>
        <taxon>Pseudomonadota</taxon>
        <taxon>Betaproteobacteria</taxon>
        <taxon>Neisseriales</taxon>
        <taxon>Neisseriaceae</taxon>
        <taxon>Neisseria</taxon>
    </lineage>
</organism>
<dbReference type="STRING" id="546266.NEIMUCOT_03829"/>
<comment type="caution">
    <text evidence="1">The sequence shown here is derived from an EMBL/GenBank/DDBJ whole genome shotgun (WGS) entry which is preliminary data.</text>
</comment>
<dbReference type="EMBL" id="ACDX02000002">
    <property type="protein sequence ID" value="EFC89413.1"/>
    <property type="molecule type" value="Genomic_DNA"/>
</dbReference>
<name>D2ZT93_NEIM2</name>
<evidence type="ECO:0000313" key="1">
    <source>
        <dbReference type="EMBL" id="EFC89413.1"/>
    </source>
</evidence>
<evidence type="ECO:0000313" key="2">
    <source>
        <dbReference type="Proteomes" id="UP000003344"/>
    </source>
</evidence>